<dbReference type="Proteomes" id="UP001286313">
    <property type="component" value="Unassembled WGS sequence"/>
</dbReference>
<comment type="caution">
    <text evidence="2">The sequence shown here is derived from an EMBL/GenBank/DDBJ whole genome shotgun (WGS) entry which is preliminary data.</text>
</comment>
<evidence type="ECO:0000256" key="1">
    <source>
        <dbReference type="SAM" id="MobiDB-lite"/>
    </source>
</evidence>
<accession>A0AAE1G8U7</accession>
<sequence>MREHYFVTLELPSLITLALVPRGPGLLSREDEPYMKLLYEDIHLQRYVQRGATQIYWGYAVTLDFIREALSIWPTSSEGMDINTYDYWLYMTVRGERECVYPDVSRARHYGVGTNTQSYMHEYEAWRRPLLYDSNVPLVNVAQMPIDVYTDDLLKGLQGGKVVVGDPSVVCDSRFPHRRNTVKEKTLKDMSTHSLDLKGPILDLKDPKLDLKVPNLDLKDPTLDPVVPLIIFFKQESEDDLDSWSLLGRNDDHDGTTFQRVQQYVNKDERRNINDDDDGTTFQRDQKPKYDINNKPDHVNTDYDNDLTTFQRHQKPKCDINNNNNNKLDQVNTDYYNDLTSFHRDHKPDQVNTAYYNDLTSYQRDNKPDEVNTDYYNDLTSYQRDNKPDEVKIDYYNDLTSFQRVYYIGVPYSKYSYLMPDDATVFDVDSMSDQEIQDVQEKLSDTLSILQLNLTYYTYEELIREMFIVDFVV</sequence>
<protein>
    <submittedName>
        <fullName evidence="2">Uncharacterized protein</fullName>
    </submittedName>
</protein>
<dbReference type="Gene3D" id="3.90.550.10">
    <property type="entry name" value="Spore Coat Polysaccharide Biosynthesis Protein SpsA, Chain A"/>
    <property type="match status" value="1"/>
</dbReference>
<gene>
    <name evidence="2" type="ORF">Pcinc_008507</name>
</gene>
<dbReference type="AlphaFoldDB" id="A0AAE1G8U7"/>
<feature type="compositionally biased region" description="Basic and acidic residues" evidence="1">
    <location>
        <begin position="284"/>
        <end position="300"/>
    </location>
</feature>
<evidence type="ECO:0000313" key="2">
    <source>
        <dbReference type="EMBL" id="KAK3887390.1"/>
    </source>
</evidence>
<dbReference type="InterPro" id="IPR029044">
    <property type="entry name" value="Nucleotide-diphossugar_trans"/>
</dbReference>
<keyword evidence="3" id="KW-1185">Reference proteome</keyword>
<proteinExistence type="predicted"/>
<evidence type="ECO:0000313" key="3">
    <source>
        <dbReference type="Proteomes" id="UP001286313"/>
    </source>
</evidence>
<dbReference type="EMBL" id="JAWQEG010000634">
    <property type="protein sequence ID" value="KAK3887390.1"/>
    <property type="molecule type" value="Genomic_DNA"/>
</dbReference>
<name>A0AAE1G8U7_PETCI</name>
<reference evidence="2" key="1">
    <citation type="submission" date="2023-10" db="EMBL/GenBank/DDBJ databases">
        <title>Genome assemblies of two species of porcelain crab, Petrolisthes cinctipes and Petrolisthes manimaculis (Anomura: Porcellanidae).</title>
        <authorList>
            <person name="Angst P."/>
        </authorList>
    </citation>
    <scope>NUCLEOTIDE SEQUENCE</scope>
    <source>
        <strain evidence="2">PB745_01</strain>
        <tissue evidence="2">Gill</tissue>
    </source>
</reference>
<organism evidence="2 3">
    <name type="scientific">Petrolisthes cinctipes</name>
    <name type="common">Flat porcelain crab</name>
    <dbReference type="NCBI Taxonomy" id="88211"/>
    <lineage>
        <taxon>Eukaryota</taxon>
        <taxon>Metazoa</taxon>
        <taxon>Ecdysozoa</taxon>
        <taxon>Arthropoda</taxon>
        <taxon>Crustacea</taxon>
        <taxon>Multicrustacea</taxon>
        <taxon>Malacostraca</taxon>
        <taxon>Eumalacostraca</taxon>
        <taxon>Eucarida</taxon>
        <taxon>Decapoda</taxon>
        <taxon>Pleocyemata</taxon>
        <taxon>Anomura</taxon>
        <taxon>Galatheoidea</taxon>
        <taxon>Porcellanidae</taxon>
        <taxon>Petrolisthes</taxon>
    </lineage>
</organism>
<feature type="region of interest" description="Disordered" evidence="1">
    <location>
        <begin position="269"/>
        <end position="300"/>
    </location>
</feature>